<protein>
    <recommendedName>
        <fullName evidence="2">Fibronectin type-III domain-containing protein</fullName>
    </recommendedName>
</protein>
<evidence type="ECO:0000256" key="1">
    <source>
        <dbReference type="SAM" id="SignalP"/>
    </source>
</evidence>
<feature type="chain" id="PRO_5009100427" description="Fibronectin type-III domain-containing protein" evidence="1">
    <location>
        <begin position="23"/>
        <end position="272"/>
    </location>
</feature>
<dbReference type="InterPro" id="IPR003961">
    <property type="entry name" value="FN3_dom"/>
</dbReference>
<dbReference type="EMBL" id="CP015217">
    <property type="protein sequence ID" value="AOP35059.1"/>
    <property type="molecule type" value="Genomic_DNA"/>
</dbReference>
<dbReference type="KEGG" id="laj:A0128_15135"/>
<dbReference type="InterPro" id="IPR013783">
    <property type="entry name" value="Ig-like_fold"/>
</dbReference>
<feature type="domain" description="Fibronectin type-III" evidence="2">
    <location>
        <begin position="15"/>
        <end position="102"/>
    </location>
</feature>
<dbReference type="OrthoDB" id="324412at2"/>
<sequence>MKISARCLSILFCIFISNSVYSEDKNYTYYIEWNEVKGNNGYKIEIRKKGLEDTIAKEEKVSTNSLEFKIPAGEYEFRISALNRFGKPSSWSQWSAFLVEQDRPKSVVEAEKKLALAAASPWKVWVPGLLPLEKKEYGRASLIIFWFGALAVAGNAERNAGNSLSQSATNDSAFLTLVTLYSPLPVSLYFIHQREEDKKEYNRHQNNQVSIGVLALLSYGLNVWLEKRSFHSTTVLIESKSESYSRWTYPDSLTNPLLSLGRIEVSFRKELE</sequence>
<reference evidence="3 4" key="1">
    <citation type="submission" date="2016-04" db="EMBL/GenBank/DDBJ databases">
        <title>Complete genome seqeunce of Leptospira alstonii serovar Room22.</title>
        <authorList>
            <person name="Nally J.E."/>
            <person name="Bayles D.O."/>
            <person name="Hurley D."/>
            <person name="Fanning S."/>
            <person name="McMahon B.J."/>
            <person name="Arent Z."/>
        </authorList>
    </citation>
    <scope>NUCLEOTIDE SEQUENCE [LARGE SCALE GENOMIC DNA]</scope>
    <source>
        <strain evidence="3 4">GWTS #1</strain>
    </source>
</reference>
<feature type="signal peptide" evidence="1">
    <location>
        <begin position="1"/>
        <end position="22"/>
    </location>
</feature>
<dbReference type="SUPFAM" id="SSF49265">
    <property type="entry name" value="Fibronectin type III"/>
    <property type="match status" value="1"/>
</dbReference>
<evidence type="ECO:0000259" key="2">
    <source>
        <dbReference type="PROSITE" id="PS50853"/>
    </source>
</evidence>
<name>A0A1D7UZP9_9LEPT</name>
<keyword evidence="1" id="KW-0732">Signal</keyword>
<dbReference type="Proteomes" id="UP000094197">
    <property type="component" value="Chromosome 1"/>
</dbReference>
<organism evidence="3 4">
    <name type="scientific">Leptospira tipperaryensis</name>
    <dbReference type="NCBI Taxonomy" id="2564040"/>
    <lineage>
        <taxon>Bacteria</taxon>
        <taxon>Pseudomonadati</taxon>
        <taxon>Spirochaetota</taxon>
        <taxon>Spirochaetia</taxon>
        <taxon>Leptospirales</taxon>
        <taxon>Leptospiraceae</taxon>
        <taxon>Leptospira</taxon>
    </lineage>
</organism>
<proteinExistence type="predicted"/>
<dbReference type="AlphaFoldDB" id="A0A1D7UZP9"/>
<keyword evidence="4" id="KW-1185">Reference proteome</keyword>
<dbReference type="InterPro" id="IPR036116">
    <property type="entry name" value="FN3_sf"/>
</dbReference>
<gene>
    <name evidence="3" type="ORF">A0128_15135</name>
</gene>
<dbReference type="Gene3D" id="2.60.40.10">
    <property type="entry name" value="Immunoglobulins"/>
    <property type="match status" value="1"/>
</dbReference>
<evidence type="ECO:0000313" key="3">
    <source>
        <dbReference type="EMBL" id="AOP35059.1"/>
    </source>
</evidence>
<accession>A0A1D7UZP9</accession>
<evidence type="ECO:0000313" key="4">
    <source>
        <dbReference type="Proteomes" id="UP000094197"/>
    </source>
</evidence>
<dbReference type="RefSeq" id="WP_069608274.1">
    <property type="nucleotide sequence ID" value="NZ_CP015217.1"/>
</dbReference>
<dbReference type="PROSITE" id="PS50853">
    <property type="entry name" value="FN3"/>
    <property type="match status" value="1"/>
</dbReference>
<dbReference type="CDD" id="cd00063">
    <property type="entry name" value="FN3"/>
    <property type="match status" value="1"/>
</dbReference>